<sequence length="490" mass="56830">MQPLDRAQREFVEIPRSAYIRELRPIWLRSYRPPWFFDSCCDQRQVLISADLMFRAGDYILLPSLLWLCQIGLQELTNLSLEACIQKTNGFRFNLWYGLTHPDFISLPVLPRSPNPTINVSESNSMSQHDISSNVCSSDSSKSTLTEKLSLLNTSIGMKFTFLDLERPDIEHLTQVEKCVCDWLSTVGGWSSKPMKSIQSFFHIPPPDSPKSTLHLHLVSGRELDLERNHVFYRIPLSDLQNGKQPAFIVDLTRWEHERRMELLQLARSLHRMPRVYGISGCTCTGKSELAMGLSAKYPMDVIHQDDFHLPDAQLPRLSEEETSLLPNKWPQRSNIDRSHPLAVDWQALLNHIEGLKAKTEKKFILVEGNLLLSQSQMRNMLDRVVFIHVSEDRKEVIMQRRMARARPNSSSELEMNVAKEEYLPYFNSVWSKYQLYGQPYFQAYQIDFEKSTSNAILDLHSWFKDNIEEELTKCEHELDSELGHTQDMV</sequence>
<dbReference type="EMBL" id="CAJOBO010002584">
    <property type="protein sequence ID" value="CAF4458818.1"/>
    <property type="molecule type" value="Genomic_DNA"/>
</dbReference>
<dbReference type="Proteomes" id="UP000663833">
    <property type="component" value="Unassembled WGS sequence"/>
</dbReference>
<dbReference type="EMBL" id="CAJOBP010009160">
    <property type="protein sequence ID" value="CAF4547519.1"/>
    <property type="molecule type" value="Genomic_DNA"/>
</dbReference>
<dbReference type="Proteomes" id="UP000663825">
    <property type="component" value="Unassembled WGS sequence"/>
</dbReference>
<dbReference type="AlphaFoldDB" id="A0A817LB74"/>
<dbReference type="EMBL" id="CAJNYD010001568">
    <property type="protein sequence ID" value="CAF3349541.1"/>
    <property type="molecule type" value="Genomic_DNA"/>
</dbReference>
<evidence type="ECO:0000313" key="2">
    <source>
        <dbReference type="EMBL" id="CAF3349541.1"/>
    </source>
</evidence>
<evidence type="ECO:0008006" key="7">
    <source>
        <dbReference type="Google" id="ProtNLM"/>
    </source>
</evidence>
<accession>A0A817LB74</accession>
<evidence type="ECO:0000313" key="5">
    <source>
        <dbReference type="Proteomes" id="UP000663825"/>
    </source>
</evidence>
<dbReference type="OrthoDB" id="10397994at2759"/>
<dbReference type="Gene3D" id="3.40.50.300">
    <property type="entry name" value="P-loop containing nucleotide triphosphate hydrolases"/>
    <property type="match status" value="1"/>
</dbReference>
<keyword evidence="6" id="KW-1185">Reference proteome</keyword>
<dbReference type="EMBL" id="CAJNXB010000071">
    <property type="protein sequence ID" value="CAF3018313.1"/>
    <property type="molecule type" value="Genomic_DNA"/>
</dbReference>
<evidence type="ECO:0000313" key="6">
    <source>
        <dbReference type="Proteomes" id="UP000663873"/>
    </source>
</evidence>
<gene>
    <name evidence="3" type="ORF">HFQ381_LOCUS24474</name>
    <name evidence="2" type="ORF">LUA448_LOCUS12922</name>
    <name evidence="1" type="ORF">TIS948_LOCUS2313</name>
    <name evidence="4" type="ORF">UJA718_LOCUS29146</name>
</gene>
<reference evidence="1" key="1">
    <citation type="submission" date="2021-02" db="EMBL/GenBank/DDBJ databases">
        <authorList>
            <person name="Nowell W R."/>
        </authorList>
    </citation>
    <scope>NUCLEOTIDE SEQUENCE</scope>
</reference>
<dbReference type="Proteomes" id="UP000663873">
    <property type="component" value="Unassembled WGS sequence"/>
</dbReference>
<name>A0A817LB74_9BILA</name>
<evidence type="ECO:0000313" key="1">
    <source>
        <dbReference type="EMBL" id="CAF3018313.1"/>
    </source>
</evidence>
<dbReference type="PANTHER" id="PTHR10285">
    <property type="entry name" value="URIDINE KINASE"/>
    <property type="match status" value="1"/>
</dbReference>
<organism evidence="1 5">
    <name type="scientific">Rotaria socialis</name>
    <dbReference type="NCBI Taxonomy" id="392032"/>
    <lineage>
        <taxon>Eukaryota</taxon>
        <taxon>Metazoa</taxon>
        <taxon>Spiralia</taxon>
        <taxon>Gnathifera</taxon>
        <taxon>Rotifera</taxon>
        <taxon>Eurotatoria</taxon>
        <taxon>Bdelloidea</taxon>
        <taxon>Philodinida</taxon>
        <taxon>Philodinidae</taxon>
        <taxon>Rotaria</taxon>
    </lineage>
</organism>
<dbReference type="SUPFAM" id="SSF52540">
    <property type="entry name" value="P-loop containing nucleoside triphosphate hydrolases"/>
    <property type="match status" value="1"/>
</dbReference>
<comment type="caution">
    <text evidence="1">The sequence shown here is derived from an EMBL/GenBank/DDBJ whole genome shotgun (WGS) entry which is preliminary data.</text>
</comment>
<proteinExistence type="predicted"/>
<dbReference type="Proteomes" id="UP000663851">
    <property type="component" value="Unassembled WGS sequence"/>
</dbReference>
<evidence type="ECO:0000313" key="3">
    <source>
        <dbReference type="EMBL" id="CAF4458818.1"/>
    </source>
</evidence>
<dbReference type="InterPro" id="IPR027417">
    <property type="entry name" value="P-loop_NTPase"/>
</dbReference>
<protein>
    <recommendedName>
        <fullName evidence="7">Phosphoribulokinase/uridine kinase domain-containing protein</fullName>
    </recommendedName>
</protein>
<evidence type="ECO:0000313" key="4">
    <source>
        <dbReference type="EMBL" id="CAF4547519.1"/>
    </source>
</evidence>